<evidence type="ECO:0000259" key="1">
    <source>
        <dbReference type="Pfam" id="PF01850"/>
    </source>
</evidence>
<feature type="domain" description="PIN" evidence="1">
    <location>
        <begin position="4"/>
        <end position="121"/>
    </location>
</feature>
<dbReference type="PANTHER" id="PTHR36173">
    <property type="entry name" value="RIBONUCLEASE VAPC16-RELATED"/>
    <property type="match status" value="1"/>
</dbReference>
<dbReference type="HOGENOM" id="CLU_129890_0_1_4"/>
<dbReference type="PANTHER" id="PTHR36173:SF2">
    <property type="entry name" value="RIBONUCLEASE VAPC16"/>
    <property type="match status" value="1"/>
</dbReference>
<keyword evidence="3" id="KW-1185">Reference proteome</keyword>
<reference evidence="2 3" key="1">
    <citation type="submission" date="2010-12" db="EMBL/GenBank/DDBJ databases">
        <authorList>
            <person name="Muzny D."/>
            <person name="Qin X."/>
            <person name="Deng J."/>
            <person name="Jiang H."/>
            <person name="Liu Y."/>
            <person name="Qu J."/>
            <person name="Song X.-Z."/>
            <person name="Zhang L."/>
            <person name="Thornton R."/>
            <person name="Coyle M."/>
            <person name="Francisco L."/>
            <person name="Jackson L."/>
            <person name="Javaid M."/>
            <person name="Korchina V."/>
            <person name="Kovar C."/>
            <person name="Mata R."/>
            <person name="Mathew T."/>
            <person name="Ngo R."/>
            <person name="Nguyen L."/>
            <person name="Nguyen N."/>
            <person name="Okwuonu G."/>
            <person name="Ongeri F."/>
            <person name="Pham C."/>
            <person name="Simmons D."/>
            <person name="Wilczek-Boney K."/>
            <person name="Hale W."/>
            <person name="Jakkamsetti A."/>
            <person name="Pham P."/>
            <person name="Ruth R."/>
            <person name="San Lucas F."/>
            <person name="Warren J."/>
            <person name="Zhang J."/>
            <person name="Zhao Z."/>
            <person name="Zhou C."/>
            <person name="Zhu D."/>
            <person name="Lee S."/>
            <person name="Bess C."/>
            <person name="Blankenburg K."/>
            <person name="Forbes L."/>
            <person name="Fu Q."/>
            <person name="Gubbala S."/>
            <person name="Hirani K."/>
            <person name="Jayaseelan J.C."/>
            <person name="Lara F."/>
            <person name="Munidasa M."/>
            <person name="Palculict T."/>
            <person name="Patil S."/>
            <person name="Pu L.-L."/>
            <person name="Saada N."/>
            <person name="Tang L."/>
            <person name="Weissenberger G."/>
            <person name="Zhu Y."/>
            <person name="Hemphill L."/>
            <person name="Shang Y."/>
            <person name="Youmans B."/>
            <person name="Ayvaz T."/>
            <person name="Ross M."/>
            <person name="Santibanez J."/>
            <person name="Aqrawi P."/>
            <person name="Gross S."/>
            <person name="Joshi V."/>
            <person name="Fowler G."/>
            <person name="Nazareth L."/>
            <person name="Reid J."/>
            <person name="Worley K."/>
            <person name="Petrosino J."/>
            <person name="Highlander S."/>
            <person name="Gibbs R."/>
        </authorList>
    </citation>
    <scope>NUCLEOTIDE SEQUENCE [LARGE SCALE GENOMIC DNA]</scope>
    <source>
        <strain evidence="2 3">ATCC 51599</strain>
    </source>
</reference>
<dbReference type="EMBL" id="AEQP01000010">
    <property type="protein sequence ID" value="EFV94802.1"/>
    <property type="molecule type" value="Genomic_DNA"/>
</dbReference>
<dbReference type="SUPFAM" id="SSF88723">
    <property type="entry name" value="PIN domain-like"/>
    <property type="match status" value="1"/>
</dbReference>
<gene>
    <name evidence="2" type="ORF">HMPREF0551_1549</name>
</gene>
<evidence type="ECO:0000313" key="3">
    <source>
        <dbReference type="Proteomes" id="UP000011021"/>
    </source>
</evidence>
<dbReference type="RefSeq" id="WP_005673844.1">
    <property type="nucleotide sequence ID" value="NZ_CP146288.1"/>
</dbReference>
<sequence>MKALCDTHVLLWYLEGRQEMFSPRIQAFLMDERNTLCFSDASIWELAIKAGLRKDLFPHDPQRIVDELLDQGFEETRIRLRHIVAVQRLPLLHRDPFDRLLMMQAEIDRMLFLSADSQIMQYQKEYVVDVRA</sequence>
<accession>E7RXX8</accession>
<protein>
    <submittedName>
        <fullName evidence="2">Toxin-antitoxin system, toxin component, PIN family</fullName>
    </submittedName>
</protein>
<name>E7RXX8_9BURK</name>
<proteinExistence type="predicted"/>
<dbReference type="Pfam" id="PF01850">
    <property type="entry name" value="PIN"/>
    <property type="match status" value="1"/>
</dbReference>
<dbReference type="InterPro" id="IPR052919">
    <property type="entry name" value="TA_system_RNase"/>
</dbReference>
<organism evidence="2 3">
    <name type="scientific">Lautropia mirabilis ATCC 51599</name>
    <dbReference type="NCBI Taxonomy" id="887898"/>
    <lineage>
        <taxon>Bacteria</taxon>
        <taxon>Pseudomonadati</taxon>
        <taxon>Pseudomonadota</taxon>
        <taxon>Betaproteobacteria</taxon>
        <taxon>Burkholderiales</taxon>
        <taxon>Burkholderiaceae</taxon>
        <taxon>Lautropia</taxon>
    </lineage>
</organism>
<dbReference type="InterPro" id="IPR041705">
    <property type="entry name" value="PIN_Sll0205"/>
</dbReference>
<dbReference type="CDD" id="cd09872">
    <property type="entry name" value="PIN_Sll0205-like"/>
    <property type="match status" value="1"/>
</dbReference>
<dbReference type="InterPro" id="IPR029060">
    <property type="entry name" value="PIN-like_dom_sf"/>
</dbReference>
<dbReference type="STRING" id="887898.HMPREF0551_1549"/>
<dbReference type="AlphaFoldDB" id="E7RXX8"/>
<dbReference type="eggNOG" id="COG3744">
    <property type="taxonomic scope" value="Bacteria"/>
</dbReference>
<comment type="caution">
    <text evidence="2">The sequence shown here is derived from an EMBL/GenBank/DDBJ whole genome shotgun (WGS) entry which is preliminary data.</text>
</comment>
<evidence type="ECO:0000313" key="2">
    <source>
        <dbReference type="EMBL" id="EFV94802.1"/>
    </source>
</evidence>
<dbReference type="InterPro" id="IPR002716">
    <property type="entry name" value="PIN_dom"/>
</dbReference>
<dbReference type="Proteomes" id="UP000011021">
    <property type="component" value="Unassembled WGS sequence"/>
</dbReference>